<dbReference type="InterPro" id="IPR008334">
    <property type="entry name" value="5'-Nucleotdase_C"/>
</dbReference>
<dbReference type="GO" id="GO:0030288">
    <property type="term" value="C:outer membrane-bounded periplasmic space"/>
    <property type="evidence" value="ECO:0007669"/>
    <property type="project" value="TreeGrafter"/>
</dbReference>
<dbReference type="Proteomes" id="UP000664209">
    <property type="component" value="Unassembled WGS sequence"/>
</dbReference>
<keyword evidence="6" id="KW-0540">Nuclease</keyword>
<protein>
    <submittedName>
        <fullName evidence="6">ExeM/NucH family extracellular endonuclease</fullName>
    </submittedName>
</protein>
<dbReference type="GO" id="GO:0009166">
    <property type="term" value="P:nucleotide catabolic process"/>
    <property type="evidence" value="ECO:0007669"/>
    <property type="project" value="InterPro"/>
</dbReference>
<organism evidence="6 7">
    <name type="scientific">Actinotalea soli</name>
    <dbReference type="NCBI Taxonomy" id="2819234"/>
    <lineage>
        <taxon>Bacteria</taxon>
        <taxon>Bacillati</taxon>
        <taxon>Actinomycetota</taxon>
        <taxon>Actinomycetes</taxon>
        <taxon>Micrococcales</taxon>
        <taxon>Cellulomonadaceae</taxon>
        <taxon>Actinotalea</taxon>
    </lineage>
</organism>
<evidence type="ECO:0000259" key="3">
    <source>
        <dbReference type="Pfam" id="PF00149"/>
    </source>
</evidence>
<keyword evidence="7" id="KW-1185">Reference proteome</keyword>
<evidence type="ECO:0000259" key="4">
    <source>
        <dbReference type="Pfam" id="PF02872"/>
    </source>
</evidence>
<feature type="domain" description="Calcineurin-like phosphoesterase" evidence="3">
    <location>
        <begin position="627"/>
        <end position="845"/>
    </location>
</feature>
<dbReference type="InterPro" id="IPR004843">
    <property type="entry name" value="Calcineurin-like_PHP"/>
</dbReference>
<dbReference type="InterPro" id="IPR005135">
    <property type="entry name" value="Endo/exonuclease/phosphatase"/>
</dbReference>
<feature type="signal peptide" evidence="2">
    <location>
        <begin position="1"/>
        <end position="32"/>
    </location>
</feature>
<dbReference type="InterPro" id="IPR036691">
    <property type="entry name" value="Endo/exonu/phosph_ase_sf"/>
</dbReference>
<keyword evidence="6" id="KW-0255">Endonuclease</keyword>
<evidence type="ECO:0000313" key="6">
    <source>
        <dbReference type="EMBL" id="MBO1753166.1"/>
    </source>
</evidence>
<evidence type="ECO:0000259" key="5">
    <source>
        <dbReference type="Pfam" id="PF03372"/>
    </source>
</evidence>
<dbReference type="RefSeq" id="WP_208056844.1">
    <property type="nucleotide sequence ID" value="NZ_JAGEMK010000010.1"/>
</dbReference>
<dbReference type="InterPro" id="IPR036907">
    <property type="entry name" value="5'-Nucleotdase_C_sf"/>
</dbReference>
<gene>
    <name evidence="6" type="ORF">J4G33_15250</name>
</gene>
<evidence type="ECO:0000256" key="2">
    <source>
        <dbReference type="SAM" id="SignalP"/>
    </source>
</evidence>
<dbReference type="CDD" id="cd10283">
    <property type="entry name" value="MnuA_DNase1-like"/>
    <property type="match status" value="1"/>
</dbReference>
<dbReference type="PANTHER" id="PTHR11575:SF24">
    <property type="entry name" value="5'-NUCLEOTIDASE"/>
    <property type="match status" value="1"/>
</dbReference>
<feature type="domain" description="5'-Nucleotidase C-terminal" evidence="4">
    <location>
        <begin position="942"/>
        <end position="1100"/>
    </location>
</feature>
<sequence>MHHARRRTRRLVTLSAAGSLGLAAVLVPPAAAAEVTHTIAEVQGTGDATPLAGSTVTVEGVVTADHTTGGYRGLYVQTAGSGGTEDATPGASDGIFVYLNTRTTDAQIGDLVQVTGVAGEYFGLTQISAAGAGGAVEVVGEGQVPDPVSLPDSLTGADREPFEGMLVAPEGDYLVASTHEVDRFGAVWLSAGDTLPVKSTELARPGAEADAIAAQNAARRLLLDDGRSSQVTGATQPYLTAEDPVRVGDGVDFADLTYVLHYGFDEWRLQPTTPISAQTPAEQKPTFTELNPRPEAPAEVGGDLAVAAFNVLNYFTTFTEDDSRARGARNQAQFDLQKPKIVQAITSLGADVVALQEIENSVQFGDGTPDVALADLVAALNVAEGSEVWAYVPTPAVLVGEGATETDAIMNAIIYRTDTVEPVGESLAPVDETVWNIAREPIAQTFAPLDGGEEFAVVANHFKSKGGGTGEEPADGQGFFNAERVGQAEAVIEFVEEEVLGAGVEDVAVLGDLNSYSQEDPIAAFAAAGYVDLTAQHASGQYTYTFDGELGSLDHALATPSFAERVTGADIWEINAPEWFGYQYYGAFPQAEAGTVYRSSDHDPILVGFTAEGPDGGDGTVEIDLLTVNDFHGRLEANPPAAGAAVLAGAVNSYRDANPNTLFLSAGDNIGASTFTSFVQEDTPTIEALNAMGLDAAALGNHEFDRGREDLDDRVIPLADFPHLGANVYDRETGEPAYEDYWITEIDGVDVGFIGALTEDMPSLVTPAGIASLEFRPIVEEVNRVAADLTDGDPANGEADVLVLLVHEGPASADIADSTDDSDFGRIATEVSPEVDVIFAGHTHQRHTHQIPVEGWADGLTRPVVQGGQYGETLARVTLTVDADGEVVDNAAEIVPLVVDGQPAFEPDAEVAAIVAEAVEVAEELGQVSLGEITGDLRRAQQSNGSENRGGESTLNNLVADVQRWATQDAGTQIAFMNPGGLRADLTYASSGEGDPDGNVTYREAANVQPFANTLVTMTLTGQQVVDVLEEQWQPAGASRPFLKLGTSGLTYTYDPTGPEGDRIDRVLVDGEPLDLEAGYTVVVNSFLASGGDNFTTLAEGSDARDSGRVDLQAFVDYLGELSPVSPDLAQRAVGVHVVDPPAEGYLPEDEVTVELSSLLFSAGEQQPDEVTVRAGDEVLATAAIDPTIVDTTDEVGRASVTFTVPEGTEAGELVLVAGTETGTSAEFAVTVAEADEPEEPGEPGGNWLVDLVKKLFGWLWYLFIGWWRP</sequence>
<dbReference type="Gene3D" id="3.60.21.10">
    <property type="match status" value="1"/>
</dbReference>
<dbReference type="InterPro" id="IPR029052">
    <property type="entry name" value="Metallo-depent_PP-like"/>
</dbReference>
<dbReference type="InterPro" id="IPR006179">
    <property type="entry name" value="5_nucleotidase/apyrase"/>
</dbReference>
<reference evidence="6" key="1">
    <citation type="submission" date="2021-03" db="EMBL/GenBank/DDBJ databases">
        <title>Actinotalea soli sp. nov., isolated from soil.</title>
        <authorList>
            <person name="Ping W."/>
            <person name="Zhang J."/>
        </authorList>
    </citation>
    <scope>NUCLEOTIDE SEQUENCE</scope>
    <source>
        <strain evidence="6">BY-33</strain>
    </source>
</reference>
<dbReference type="SUPFAM" id="SSF55816">
    <property type="entry name" value="5'-nucleotidase (syn. UDP-sugar hydrolase), C-terminal domain"/>
    <property type="match status" value="1"/>
</dbReference>
<dbReference type="SUPFAM" id="SSF56219">
    <property type="entry name" value="DNase I-like"/>
    <property type="match status" value="1"/>
</dbReference>
<comment type="caution">
    <text evidence="6">The sequence shown here is derived from an EMBL/GenBank/DDBJ whole genome shotgun (WGS) entry which is preliminary data.</text>
</comment>
<evidence type="ECO:0000313" key="7">
    <source>
        <dbReference type="Proteomes" id="UP000664209"/>
    </source>
</evidence>
<evidence type="ECO:0000256" key="1">
    <source>
        <dbReference type="ARBA" id="ARBA00022729"/>
    </source>
</evidence>
<accession>A0A939LRG1</accession>
<name>A0A939LRG1_9CELL</name>
<dbReference type="PANTHER" id="PTHR11575">
    <property type="entry name" value="5'-NUCLEOTIDASE-RELATED"/>
    <property type="match status" value="1"/>
</dbReference>
<dbReference type="Pfam" id="PF00149">
    <property type="entry name" value="Metallophos"/>
    <property type="match status" value="1"/>
</dbReference>
<dbReference type="Pfam" id="PF02872">
    <property type="entry name" value="5_nucleotid_C"/>
    <property type="match status" value="1"/>
</dbReference>
<proteinExistence type="predicted"/>
<dbReference type="Pfam" id="PF03372">
    <property type="entry name" value="Exo_endo_phos"/>
    <property type="match status" value="1"/>
</dbReference>
<dbReference type="SUPFAM" id="SSF56300">
    <property type="entry name" value="Metallo-dependent phosphatases"/>
    <property type="match status" value="1"/>
</dbReference>
<dbReference type="GO" id="GO:0008768">
    <property type="term" value="F:UDP-sugar diphosphatase activity"/>
    <property type="evidence" value="ECO:0007669"/>
    <property type="project" value="TreeGrafter"/>
</dbReference>
<dbReference type="NCBIfam" id="NF033681">
    <property type="entry name" value="ExeM_NucH_DNase"/>
    <property type="match status" value="1"/>
</dbReference>
<dbReference type="GO" id="GO:0008253">
    <property type="term" value="F:5'-nucleotidase activity"/>
    <property type="evidence" value="ECO:0007669"/>
    <property type="project" value="TreeGrafter"/>
</dbReference>
<dbReference type="PRINTS" id="PR01607">
    <property type="entry name" value="APYRASEFAMLY"/>
</dbReference>
<dbReference type="CDD" id="cd04486">
    <property type="entry name" value="YhcR_OBF_like"/>
    <property type="match status" value="1"/>
</dbReference>
<dbReference type="AlphaFoldDB" id="A0A939LRG1"/>
<feature type="chain" id="PRO_5037578101" evidence="2">
    <location>
        <begin position="33"/>
        <end position="1270"/>
    </location>
</feature>
<dbReference type="GO" id="GO:0004519">
    <property type="term" value="F:endonuclease activity"/>
    <property type="evidence" value="ECO:0007669"/>
    <property type="project" value="UniProtKB-KW"/>
</dbReference>
<dbReference type="Gene3D" id="3.60.10.10">
    <property type="entry name" value="Endonuclease/exonuclease/phosphatase"/>
    <property type="match status" value="1"/>
</dbReference>
<dbReference type="InterPro" id="IPR047971">
    <property type="entry name" value="ExeM-like"/>
</dbReference>
<dbReference type="Gene3D" id="3.90.780.10">
    <property type="entry name" value="5'-Nucleotidase, C-terminal domain"/>
    <property type="match status" value="1"/>
</dbReference>
<feature type="domain" description="Endonuclease/exonuclease/phosphatase" evidence="5">
    <location>
        <begin position="340"/>
        <end position="602"/>
    </location>
</feature>
<keyword evidence="6" id="KW-0378">Hydrolase</keyword>
<dbReference type="EMBL" id="JAGEMK010000010">
    <property type="protein sequence ID" value="MBO1753166.1"/>
    <property type="molecule type" value="Genomic_DNA"/>
</dbReference>
<keyword evidence="1 2" id="KW-0732">Signal</keyword>